<dbReference type="InterPro" id="IPR017969">
    <property type="entry name" value="Heavy-metal-associated_CS"/>
</dbReference>
<keyword evidence="14" id="KW-0186">Copper</keyword>
<keyword evidence="16 17" id="KW-0472">Membrane</keyword>
<dbReference type="PANTHER" id="PTHR43520:SF8">
    <property type="entry name" value="P-TYPE CU(+) TRANSPORTER"/>
    <property type="match status" value="1"/>
</dbReference>
<feature type="domain" description="HMA" evidence="19">
    <location>
        <begin position="255"/>
        <end position="321"/>
    </location>
</feature>
<evidence type="ECO:0000256" key="2">
    <source>
        <dbReference type="ARBA" id="ARBA00006024"/>
    </source>
</evidence>
<evidence type="ECO:0000256" key="8">
    <source>
        <dbReference type="ARBA" id="ARBA00022741"/>
    </source>
</evidence>
<keyword evidence="10 17" id="KW-0067">ATP-binding</keyword>
<dbReference type="GO" id="GO:0005802">
    <property type="term" value="C:trans-Golgi network"/>
    <property type="evidence" value="ECO:0007669"/>
    <property type="project" value="TreeGrafter"/>
</dbReference>
<feature type="transmembrane region" description="Helical" evidence="17">
    <location>
        <begin position="744"/>
        <end position="764"/>
    </location>
</feature>
<dbReference type="InterPro" id="IPR001757">
    <property type="entry name" value="P_typ_ATPase"/>
</dbReference>
<feature type="domain" description="HMA" evidence="19">
    <location>
        <begin position="339"/>
        <end position="405"/>
    </location>
</feature>
<evidence type="ECO:0000256" key="14">
    <source>
        <dbReference type="ARBA" id="ARBA00023008"/>
    </source>
</evidence>
<dbReference type="InterPro" id="IPR044492">
    <property type="entry name" value="P_typ_ATPase_HD_dom"/>
</dbReference>
<keyword evidence="13 17" id="KW-1133">Transmembrane helix</keyword>
<dbReference type="InterPro" id="IPR023299">
    <property type="entry name" value="ATPase_P-typ_cyto_dom_N"/>
</dbReference>
<dbReference type="FunFam" id="3.40.1110.10:FF:000023">
    <property type="entry name" value="Copper-transporting ATPase 1, putative"/>
    <property type="match status" value="1"/>
</dbReference>
<dbReference type="Gene3D" id="2.70.150.10">
    <property type="entry name" value="Calcium-transporting ATPase, cytoplasmic transduction domain A"/>
    <property type="match status" value="1"/>
</dbReference>
<feature type="domain" description="HMA" evidence="19">
    <location>
        <begin position="90"/>
        <end position="156"/>
    </location>
</feature>
<dbReference type="Gene3D" id="3.40.1110.10">
    <property type="entry name" value="Calcium-transporting ATPase, cytoplasmic domain N"/>
    <property type="match status" value="1"/>
</dbReference>
<proteinExistence type="inferred from homology"/>
<dbReference type="SUPFAM" id="SSF81665">
    <property type="entry name" value="Calcium ATPase, transmembrane domain M"/>
    <property type="match status" value="1"/>
</dbReference>
<dbReference type="InterPro" id="IPR059000">
    <property type="entry name" value="ATPase_P-type_domA"/>
</dbReference>
<comment type="caution">
    <text evidence="20">The sequence shown here is derived from an EMBL/GenBank/DDBJ whole genome shotgun (WGS) entry which is preliminary data.</text>
</comment>
<feature type="transmembrane region" description="Helical" evidence="17">
    <location>
        <begin position="715"/>
        <end position="738"/>
    </location>
</feature>
<feature type="domain" description="HMA" evidence="19">
    <location>
        <begin position="165"/>
        <end position="231"/>
    </location>
</feature>
<evidence type="ECO:0000256" key="11">
    <source>
        <dbReference type="ARBA" id="ARBA00022842"/>
    </source>
</evidence>
<dbReference type="FunFam" id="2.70.150.10:FF:000002">
    <property type="entry name" value="Copper-transporting ATPase 1, putative"/>
    <property type="match status" value="1"/>
</dbReference>
<dbReference type="InterPro" id="IPR018303">
    <property type="entry name" value="ATPase_P-typ_P_site"/>
</dbReference>
<keyword evidence="8 17" id="KW-0547">Nucleotide-binding</keyword>
<evidence type="ECO:0000313" key="20">
    <source>
        <dbReference type="EMBL" id="KAH3833859.1"/>
    </source>
</evidence>
<dbReference type="PANTHER" id="PTHR43520">
    <property type="entry name" value="ATP7, ISOFORM B"/>
    <property type="match status" value="1"/>
</dbReference>
<evidence type="ECO:0000256" key="15">
    <source>
        <dbReference type="ARBA" id="ARBA00023065"/>
    </source>
</evidence>
<evidence type="ECO:0000256" key="17">
    <source>
        <dbReference type="RuleBase" id="RU362081"/>
    </source>
</evidence>
<feature type="transmembrane region" description="Helical" evidence="17">
    <location>
        <begin position="1355"/>
        <end position="1375"/>
    </location>
</feature>
<dbReference type="SFLD" id="SFLDS00003">
    <property type="entry name" value="Haloacid_Dehalogenase"/>
    <property type="match status" value="1"/>
</dbReference>
<evidence type="ECO:0000256" key="10">
    <source>
        <dbReference type="ARBA" id="ARBA00022840"/>
    </source>
</evidence>
<dbReference type="InterPro" id="IPR023298">
    <property type="entry name" value="ATPase_P-typ_TM_dom_sf"/>
</dbReference>
<dbReference type="GO" id="GO:0043682">
    <property type="term" value="F:P-type divalent copper transporter activity"/>
    <property type="evidence" value="ECO:0007669"/>
    <property type="project" value="TreeGrafter"/>
</dbReference>
<dbReference type="InterPro" id="IPR006122">
    <property type="entry name" value="HMA_Cu_ion-bd"/>
</dbReference>
<dbReference type="FunFam" id="3.30.70.100:FF:000001">
    <property type="entry name" value="ATPase copper transporting beta"/>
    <property type="match status" value="7"/>
</dbReference>
<dbReference type="InterPro" id="IPR023214">
    <property type="entry name" value="HAD_sf"/>
</dbReference>
<dbReference type="CDD" id="cd00371">
    <property type="entry name" value="HMA"/>
    <property type="match status" value="7"/>
</dbReference>
<dbReference type="InterPro" id="IPR036163">
    <property type="entry name" value="HMA_dom_sf"/>
</dbReference>
<dbReference type="PROSITE" id="PS00154">
    <property type="entry name" value="ATPASE_E1_E2"/>
    <property type="match status" value="1"/>
</dbReference>
<dbReference type="CDD" id="cd02094">
    <property type="entry name" value="P-type_ATPase_Cu-like"/>
    <property type="match status" value="1"/>
</dbReference>
<dbReference type="PRINTS" id="PR00119">
    <property type="entry name" value="CATATPASE"/>
</dbReference>
<dbReference type="GO" id="GO:0015677">
    <property type="term" value="P:copper ion import"/>
    <property type="evidence" value="ECO:0007669"/>
    <property type="project" value="TreeGrafter"/>
</dbReference>
<evidence type="ECO:0000256" key="5">
    <source>
        <dbReference type="ARBA" id="ARBA00022692"/>
    </source>
</evidence>
<dbReference type="NCBIfam" id="TIGR01494">
    <property type="entry name" value="ATPase_P-type"/>
    <property type="match status" value="2"/>
</dbReference>
<keyword evidence="21" id="KW-1185">Reference proteome</keyword>
<evidence type="ECO:0000313" key="21">
    <source>
        <dbReference type="Proteomes" id="UP000828390"/>
    </source>
</evidence>
<dbReference type="OrthoDB" id="432719at2759"/>
<comment type="similarity">
    <text evidence="2 17">Belongs to the cation transport ATPase (P-type) (TC 3.A.3) family. Type IB subfamily.</text>
</comment>
<dbReference type="EMBL" id="JAIWYP010000004">
    <property type="protein sequence ID" value="KAH3833859.1"/>
    <property type="molecule type" value="Genomic_DNA"/>
</dbReference>
<keyword evidence="15" id="KW-0406">Ion transport</keyword>
<dbReference type="InterPro" id="IPR008250">
    <property type="entry name" value="ATPase_P-typ_transduc_dom_A_sf"/>
</dbReference>
<dbReference type="Pfam" id="PF00122">
    <property type="entry name" value="E1-E2_ATPase"/>
    <property type="match status" value="1"/>
</dbReference>
<evidence type="ECO:0000256" key="6">
    <source>
        <dbReference type="ARBA" id="ARBA00022723"/>
    </source>
</evidence>
<evidence type="ECO:0000256" key="12">
    <source>
        <dbReference type="ARBA" id="ARBA00022967"/>
    </source>
</evidence>
<evidence type="ECO:0000256" key="16">
    <source>
        <dbReference type="ARBA" id="ARBA00023136"/>
    </source>
</evidence>
<dbReference type="SFLD" id="SFLDG00002">
    <property type="entry name" value="C1.7:_P-type_atpase_like"/>
    <property type="match status" value="1"/>
</dbReference>
<reference evidence="20" key="1">
    <citation type="journal article" date="2019" name="bioRxiv">
        <title>The Genome of the Zebra Mussel, Dreissena polymorpha: A Resource for Invasive Species Research.</title>
        <authorList>
            <person name="McCartney M.A."/>
            <person name="Auch B."/>
            <person name="Kono T."/>
            <person name="Mallez S."/>
            <person name="Zhang Y."/>
            <person name="Obille A."/>
            <person name="Becker A."/>
            <person name="Abrahante J.E."/>
            <person name="Garbe J."/>
            <person name="Badalamenti J.P."/>
            <person name="Herman A."/>
            <person name="Mangelson H."/>
            <person name="Liachko I."/>
            <person name="Sullivan S."/>
            <person name="Sone E.D."/>
            <person name="Koren S."/>
            <person name="Silverstein K.A.T."/>
            <person name="Beckman K.B."/>
            <person name="Gohl D.M."/>
        </authorList>
    </citation>
    <scope>NUCLEOTIDE SEQUENCE</scope>
    <source>
        <strain evidence="20">Duluth1</strain>
        <tissue evidence="20">Whole animal</tissue>
    </source>
</reference>
<dbReference type="SUPFAM" id="SSF81653">
    <property type="entry name" value="Calcium ATPase, transduction domain A"/>
    <property type="match status" value="1"/>
</dbReference>
<keyword evidence="7" id="KW-0677">Repeat</keyword>
<feature type="domain" description="HMA" evidence="19">
    <location>
        <begin position="450"/>
        <end position="516"/>
    </location>
</feature>
<comment type="subcellular location">
    <subcellularLocation>
        <location evidence="1">Golgi apparatus</location>
        <location evidence="1">trans-Golgi network membrane</location>
        <topology evidence="1">Multi-pass membrane protein</topology>
    </subcellularLocation>
    <subcellularLocation>
        <location evidence="17">Membrane</location>
    </subcellularLocation>
</comment>
<evidence type="ECO:0000259" key="19">
    <source>
        <dbReference type="PROSITE" id="PS50846"/>
    </source>
</evidence>
<dbReference type="Gene3D" id="3.40.50.1000">
    <property type="entry name" value="HAD superfamily/HAD-like"/>
    <property type="match status" value="1"/>
</dbReference>
<keyword evidence="4" id="KW-0813">Transport</keyword>
<name>A0A9D4K6I4_DREPO</name>
<reference evidence="20" key="2">
    <citation type="submission" date="2020-11" db="EMBL/GenBank/DDBJ databases">
        <authorList>
            <person name="McCartney M.A."/>
            <person name="Auch B."/>
            <person name="Kono T."/>
            <person name="Mallez S."/>
            <person name="Becker A."/>
            <person name="Gohl D.M."/>
            <person name="Silverstein K.A.T."/>
            <person name="Koren S."/>
            <person name="Bechman K.B."/>
            <person name="Herman A."/>
            <person name="Abrahante J.E."/>
            <person name="Garbe J."/>
        </authorList>
    </citation>
    <scope>NUCLEOTIDE SEQUENCE</scope>
    <source>
        <strain evidence="20">Duluth1</strain>
        <tissue evidence="20">Whole animal</tissue>
    </source>
</reference>
<keyword evidence="5 17" id="KW-0812">Transmembrane</keyword>
<dbReference type="Pfam" id="PF00403">
    <property type="entry name" value="HMA"/>
    <property type="match status" value="7"/>
</dbReference>
<evidence type="ECO:0000256" key="3">
    <source>
        <dbReference type="ARBA" id="ARBA00012517"/>
    </source>
</evidence>
<dbReference type="GO" id="GO:0005886">
    <property type="term" value="C:plasma membrane"/>
    <property type="evidence" value="ECO:0007669"/>
    <property type="project" value="TreeGrafter"/>
</dbReference>
<dbReference type="GO" id="GO:0055070">
    <property type="term" value="P:copper ion homeostasis"/>
    <property type="evidence" value="ECO:0007669"/>
    <property type="project" value="TreeGrafter"/>
</dbReference>
<dbReference type="FunFam" id="3.40.50.1000:FF:000031">
    <property type="entry name" value="Probable copper-transporting ATPase HMA5"/>
    <property type="match status" value="1"/>
</dbReference>
<dbReference type="SFLD" id="SFLDF00027">
    <property type="entry name" value="p-type_atpase"/>
    <property type="match status" value="1"/>
</dbReference>
<feature type="transmembrane region" description="Helical" evidence="17">
    <location>
        <begin position="904"/>
        <end position="934"/>
    </location>
</feature>
<keyword evidence="12" id="KW-1278">Translocase</keyword>
<evidence type="ECO:0000256" key="7">
    <source>
        <dbReference type="ARBA" id="ARBA00022737"/>
    </source>
</evidence>
<dbReference type="GO" id="GO:0016887">
    <property type="term" value="F:ATP hydrolysis activity"/>
    <property type="evidence" value="ECO:0007669"/>
    <property type="project" value="InterPro"/>
</dbReference>
<evidence type="ECO:0000256" key="9">
    <source>
        <dbReference type="ARBA" id="ARBA00022796"/>
    </source>
</evidence>
<dbReference type="NCBIfam" id="TIGR00003">
    <property type="entry name" value="copper ion binding protein"/>
    <property type="match status" value="6"/>
</dbReference>
<dbReference type="Gene3D" id="3.30.70.100">
    <property type="match status" value="7"/>
</dbReference>
<feature type="compositionally biased region" description="Acidic residues" evidence="18">
    <location>
        <begin position="1447"/>
        <end position="1458"/>
    </location>
</feature>
<keyword evidence="6 17" id="KW-0479">Metal-binding</keyword>
<dbReference type="GO" id="GO:0005524">
    <property type="term" value="F:ATP binding"/>
    <property type="evidence" value="ECO:0007669"/>
    <property type="project" value="UniProtKB-UniRule"/>
</dbReference>
<keyword evidence="9" id="KW-0187">Copper transport</keyword>
<gene>
    <name evidence="20" type="ORF">DPMN_107175</name>
</gene>
<feature type="domain" description="HMA" evidence="19">
    <location>
        <begin position="526"/>
        <end position="592"/>
    </location>
</feature>
<evidence type="ECO:0000256" key="13">
    <source>
        <dbReference type="ARBA" id="ARBA00022989"/>
    </source>
</evidence>
<keyword evidence="11" id="KW-0460">Magnesium</keyword>
<evidence type="ECO:0000256" key="4">
    <source>
        <dbReference type="ARBA" id="ARBA00022448"/>
    </source>
</evidence>
<feature type="region of interest" description="Disordered" evidence="18">
    <location>
        <begin position="1409"/>
        <end position="1458"/>
    </location>
</feature>
<organism evidence="20 21">
    <name type="scientific">Dreissena polymorpha</name>
    <name type="common">Zebra mussel</name>
    <name type="synonym">Mytilus polymorpha</name>
    <dbReference type="NCBI Taxonomy" id="45954"/>
    <lineage>
        <taxon>Eukaryota</taxon>
        <taxon>Metazoa</taxon>
        <taxon>Spiralia</taxon>
        <taxon>Lophotrochozoa</taxon>
        <taxon>Mollusca</taxon>
        <taxon>Bivalvia</taxon>
        <taxon>Autobranchia</taxon>
        <taxon>Heteroconchia</taxon>
        <taxon>Euheterodonta</taxon>
        <taxon>Imparidentia</taxon>
        <taxon>Neoheterodontei</taxon>
        <taxon>Myida</taxon>
        <taxon>Dreissenoidea</taxon>
        <taxon>Dreissenidae</taxon>
        <taxon>Dreissena</taxon>
    </lineage>
</organism>
<feature type="transmembrane region" description="Helical" evidence="17">
    <location>
        <begin position="954"/>
        <end position="973"/>
    </location>
</feature>
<dbReference type="InterPro" id="IPR036412">
    <property type="entry name" value="HAD-like_sf"/>
</dbReference>
<protein>
    <recommendedName>
        <fullName evidence="3">P-type Cu(+) transporter</fullName>
        <ecNumber evidence="3">7.2.2.8</ecNumber>
    </recommendedName>
</protein>
<sequence length="1458" mass="157178">MERSAVIDVVGMTCQSCVKNIETNISNMKGVISIKVFLEANEAHVRYSPTETSPPIIADNIENLGFNTKVKAVTPVSDPVEVTPAPLPLIDVVVHIDGMTCNSCVKNIEGVISKVDGVAGIKVSLDKKEGAVSFNPLKLTSAEIADKISDMGFDAYVVGGKSNALIAKITVNGMTCQNCVNTIESFVSKKQGVQFIRVSLEDKEAFIIYSPDITNPLTLRDIITDMGFEATLPRENSVEVEFDKLAKASLRSKSKEVVVDIQGMVCQSCVNHIETAIAGKPGVSSIKVSLEESNGRVCYDPHLTTAEDVAKMIDDMGFDAKVLNDKDVSTSNQLQMTTDTVVISIKGMTCQSCVKNIEGNLSKNPAVKSISVSLSNETGTIVYYQGMTSPKRLADAIDDMGFEASLKDDPREKLRSGVLHQSNSFGSIKTDSMKGTVRYKPGTNEDEEYDKCFLKVNGMTCASCVNTIEKNLAKLEGVKKVLVSLMAQKAEVIYDPAYVLPSQIANKVTNLGFNSTVMEVDGAGHGVIDLTITGMTCASCVYLIESNLQKVKGVTSASVALATSKGKFTYNPDIIGPRHIIEAIKDLGFTAERSSGDEDSAARYDHRDEIKRWRTSFLWSLIFGVPSMAVMMYFMFAPAQEMNMVHEGHNGTNQSETSTMRMFSMMHMQIIIFPGLSVENLLMFILATPVQFIGGRIFYIQAYKSLKHRAANMDVLVVLATTISYLYSVAVVLAAIGLREPTSPMTFFETTPMLMVFISLGRWLEHIAKGKTSEALAKLLSLQANEAVLVELDKAGAIISEMTTPVDLVHRGDILKVVPGEKVPVDGKVVQGSSTCDESLITGESMPVQKEIGDSLIGGSINQNGMLLMEATHVGSETTLSQIVKLVEEAQTSKAPIQALADTIAGYFVPMVVVLSVLTCVVWIAIGYGNILLVEPGFMEGGEYTKAEIIFQKAFQFAITVLSIACPCALGLATPTAVMVGTGIGATNGILIKGGEPLEITHKVKAVVFDKTGTVTHGVARVARVAMFVEEKVCSFIELIAIAGSAEASSEHPIASAIVKYAKETLKADTLGRTGDFQAVPGCGLKCSVTNVESLLTDLDLEALNNRKNTQGSLRVKIDNVMYDTTMENLDIQALNVGAATASKVYTVLIGNREWMRRNGLTVTEKMDTTMSGHEEQGHTAVLCAIDGNIIAMLAVADTVKSEAHLAISTLKEMGLQVILLTGDNQKTARAIARQVGIQKVFAEVLPSHKVKKIKQLQKQGLKVAMVGDGVNDSPALAQADVGIAIGTGTDVAVEAADIVLIKNDLLDVTAAIQLSKKTVNRIRFNFVAACIYNFVGIPIAAGVFVPVGLTLKPWMASAAMALSSVSVVCSSLLLKTYRKPSRESLVTESYWKKFAKEQEEDNVSLHRGVESISSREPSKQGSILSRLSGKKKQQNQDHTSLLEAGELSDSEEEVTRM</sequence>
<feature type="transmembrane region" description="Helical" evidence="17">
    <location>
        <begin position="670"/>
        <end position="694"/>
    </location>
</feature>
<feature type="compositionally biased region" description="Polar residues" evidence="18">
    <location>
        <begin position="1412"/>
        <end position="1426"/>
    </location>
</feature>
<dbReference type="Pfam" id="PF00702">
    <property type="entry name" value="Hydrolase"/>
    <property type="match status" value="1"/>
</dbReference>
<dbReference type="Proteomes" id="UP000828390">
    <property type="component" value="Unassembled WGS sequence"/>
</dbReference>
<feature type="transmembrane region" description="Helical" evidence="17">
    <location>
        <begin position="617"/>
        <end position="636"/>
    </location>
</feature>
<feature type="domain" description="HMA" evidence="19">
    <location>
        <begin position="3"/>
        <end position="69"/>
    </location>
</feature>
<dbReference type="EC" id="7.2.2.8" evidence="3"/>
<dbReference type="NCBIfam" id="TIGR01525">
    <property type="entry name" value="ATPase-IB_hvy"/>
    <property type="match status" value="1"/>
</dbReference>
<dbReference type="GO" id="GO:0140581">
    <property type="term" value="F:P-type monovalent copper transporter activity"/>
    <property type="evidence" value="ECO:0007669"/>
    <property type="project" value="UniProtKB-EC"/>
</dbReference>
<evidence type="ECO:0000256" key="1">
    <source>
        <dbReference type="ARBA" id="ARBA00004166"/>
    </source>
</evidence>
<accession>A0A9D4K6I4</accession>
<dbReference type="SUPFAM" id="SSF55008">
    <property type="entry name" value="HMA, heavy metal-associated domain"/>
    <property type="match status" value="7"/>
</dbReference>
<dbReference type="PROSITE" id="PS50846">
    <property type="entry name" value="HMA_2"/>
    <property type="match status" value="7"/>
</dbReference>
<feature type="transmembrane region" description="Helical" evidence="17">
    <location>
        <begin position="1325"/>
        <end position="1349"/>
    </location>
</feature>
<dbReference type="SUPFAM" id="SSF56784">
    <property type="entry name" value="HAD-like"/>
    <property type="match status" value="1"/>
</dbReference>
<dbReference type="InterPro" id="IPR027256">
    <property type="entry name" value="P-typ_ATPase_IB"/>
</dbReference>
<dbReference type="GO" id="GO:0005507">
    <property type="term" value="F:copper ion binding"/>
    <property type="evidence" value="ECO:0007669"/>
    <property type="project" value="InterPro"/>
</dbReference>
<dbReference type="PROSITE" id="PS01047">
    <property type="entry name" value="HMA_1"/>
    <property type="match status" value="7"/>
</dbReference>
<dbReference type="PRINTS" id="PR00942">
    <property type="entry name" value="CUATPASEI"/>
</dbReference>
<dbReference type="InterPro" id="IPR006121">
    <property type="entry name" value="HMA_dom"/>
</dbReference>
<evidence type="ECO:0000256" key="18">
    <source>
        <dbReference type="SAM" id="MobiDB-lite"/>
    </source>
</evidence>